<dbReference type="InterPro" id="IPR047153">
    <property type="entry name" value="TRIM45/56/19-like"/>
</dbReference>
<feature type="non-terminal residue" evidence="7">
    <location>
        <position position="318"/>
    </location>
</feature>
<accession>A0A9K3CYW2</accession>
<dbReference type="InterPro" id="IPR017907">
    <property type="entry name" value="Znf_RING_CS"/>
</dbReference>
<evidence type="ECO:0000256" key="1">
    <source>
        <dbReference type="ARBA" id="ARBA00022723"/>
    </source>
</evidence>
<evidence type="ECO:0000313" key="8">
    <source>
        <dbReference type="Proteomes" id="UP000265618"/>
    </source>
</evidence>
<dbReference type="PANTHER" id="PTHR25462:SF296">
    <property type="entry name" value="MEIOTIC P26, ISOFORM F"/>
    <property type="match status" value="1"/>
</dbReference>
<evidence type="ECO:0000256" key="4">
    <source>
        <dbReference type="PROSITE-ProRule" id="PRU00024"/>
    </source>
</evidence>
<dbReference type="InterPro" id="IPR000315">
    <property type="entry name" value="Znf_B-box"/>
</dbReference>
<evidence type="ECO:0000313" key="7">
    <source>
        <dbReference type="EMBL" id="GIQ85878.1"/>
    </source>
</evidence>
<reference evidence="7 8" key="1">
    <citation type="journal article" date="2018" name="PLoS ONE">
        <title>The draft genome of Kipferlia bialata reveals reductive genome evolution in fornicate parasites.</title>
        <authorList>
            <person name="Tanifuji G."/>
            <person name="Takabayashi S."/>
            <person name="Kume K."/>
            <person name="Takagi M."/>
            <person name="Nakayama T."/>
            <person name="Kamikawa R."/>
            <person name="Inagaki Y."/>
            <person name="Hashimoto T."/>
        </authorList>
    </citation>
    <scope>NUCLEOTIDE SEQUENCE [LARGE SCALE GENOMIC DNA]</scope>
    <source>
        <strain evidence="7">NY0173</strain>
    </source>
</reference>
<evidence type="ECO:0000259" key="6">
    <source>
        <dbReference type="PROSITE" id="PS50119"/>
    </source>
</evidence>
<dbReference type="Pfam" id="PF13923">
    <property type="entry name" value="zf-C3HC4_2"/>
    <property type="match status" value="1"/>
</dbReference>
<dbReference type="SUPFAM" id="SSF57845">
    <property type="entry name" value="B-box zinc-binding domain"/>
    <property type="match status" value="1"/>
</dbReference>
<comment type="caution">
    <text evidence="7">The sequence shown here is derived from an EMBL/GenBank/DDBJ whole genome shotgun (WGS) entry which is preliminary data.</text>
</comment>
<dbReference type="AlphaFoldDB" id="A0A9K3CYW2"/>
<organism evidence="7 8">
    <name type="scientific">Kipferlia bialata</name>
    <dbReference type="NCBI Taxonomy" id="797122"/>
    <lineage>
        <taxon>Eukaryota</taxon>
        <taxon>Metamonada</taxon>
        <taxon>Carpediemonas-like organisms</taxon>
        <taxon>Kipferlia</taxon>
    </lineage>
</organism>
<keyword evidence="8" id="KW-1185">Reference proteome</keyword>
<dbReference type="PANTHER" id="PTHR25462">
    <property type="entry name" value="BONUS, ISOFORM C-RELATED"/>
    <property type="match status" value="1"/>
</dbReference>
<feature type="domain" description="RING-type" evidence="5">
    <location>
        <begin position="23"/>
        <end position="60"/>
    </location>
</feature>
<name>A0A9K3CYW2_9EUKA</name>
<protein>
    <recommendedName>
        <fullName evidence="9">RING-type domain-containing protein</fullName>
    </recommendedName>
</protein>
<dbReference type="InterPro" id="IPR001841">
    <property type="entry name" value="Znf_RING"/>
</dbReference>
<dbReference type="SUPFAM" id="SSF57850">
    <property type="entry name" value="RING/U-box"/>
    <property type="match status" value="1"/>
</dbReference>
<dbReference type="Gene3D" id="3.30.160.60">
    <property type="entry name" value="Classic Zinc Finger"/>
    <property type="match status" value="1"/>
</dbReference>
<keyword evidence="2 4" id="KW-0863">Zinc-finger</keyword>
<dbReference type="OrthoDB" id="111250at2759"/>
<dbReference type="PROSITE" id="PS50119">
    <property type="entry name" value="ZF_BBOX"/>
    <property type="match status" value="1"/>
</dbReference>
<proteinExistence type="predicted"/>
<feature type="domain" description="B box-type" evidence="6">
    <location>
        <begin position="126"/>
        <end position="167"/>
    </location>
</feature>
<dbReference type="InterPro" id="IPR013083">
    <property type="entry name" value="Znf_RING/FYVE/PHD"/>
</dbReference>
<keyword evidence="3" id="KW-0862">Zinc</keyword>
<evidence type="ECO:0008006" key="9">
    <source>
        <dbReference type="Google" id="ProtNLM"/>
    </source>
</evidence>
<dbReference type="CDD" id="cd19757">
    <property type="entry name" value="Bbox1"/>
    <property type="match status" value="1"/>
</dbReference>
<gene>
    <name evidence="7" type="ORF">KIPB_007622</name>
</gene>
<dbReference type="Gene3D" id="3.30.40.10">
    <property type="entry name" value="Zinc/RING finger domain, C3HC4 (zinc finger)"/>
    <property type="match status" value="1"/>
</dbReference>
<evidence type="ECO:0000256" key="3">
    <source>
        <dbReference type="ARBA" id="ARBA00022833"/>
    </source>
</evidence>
<dbReference type="GO" id="GO:0008270">
    <property type="term" value="F:zinc ion binding"/>
    <property type="evidence" value="ECO:0007669"/>
    <property type="project" value="UniProtKB-KW"/>
</dbReference>
<sequence length="318" mass="33958">MEAAQLTLDVSGVIRPIQKAVVCPVCAERPKESILPCGHSFCQECISRDLVEDVFTCPECATQVSLPKTGVSGLTRNIYSLEAFHSLQGLKATLSAEAAQLKDVSSFVAVNPPPLLMPEQPGPFPCHNCALRDARLHCRECGACYCRHCSDEVHAIPVFRAHVLTPITFGEPCAAHPSRATSHYCHTCMDPATGAGTLMCQECVAQHTGHTVHTAIQASASMRRSMVERAGGLGEVVSQLKADAQQLSEAVSTNTSTQASLEAEINAHFDDLASLVADHRRGQLASLRLQTAEVLAPYHAALQRVSSHEGSAVSALAE</sequence>
<evidence type="ECO:0000256" key="2">
    <source>
        <dbReference type="ARBA" id="ARBA00022771"/>
    </source>
</evidence>
<dbReference type="EMBL" id="BDIP01002184">
    <property type="protein sequence ID" value="GIQ85878.1"/>
    <property type="molecule type" value="Genomic_DNA"/>
</dbReference>
<dbReference type="SMART" id="SM00184">
    <property type="entry name" value="RING"/>
    <property type="match status" value="1"/>
</dbReference>
<keyword evidence="1" id="KW-0479">Metal-binding</keyword>
<evidence type="ECO:0000259" key="5">
    <source>
        <dbReference type="PROSITE" id="PS50089"/>
    </source>
</evidence>
<dbReference type="Proteomes" id="UP000265618">
    <property type="component" value="Unassembled WGS sequence"/>
</dbReference>
<dbReference type="PROSITE" id="PS00518">
    <property type="entry name" value="ZF_RING_1"/>
    <property type="match status" value="1"/>
</dbReference>
<dbReference type="PROSITE" id="PS50089">
    <property type="entry name" value="ZF_RING_2"/>
    <property type="match status" value="1"/>
</dbReference>